<dbReference type="Pfam" id="PF04402">
    <property type="entry name" value="SIMPL"/>
    <property type="match status" value="1"/>
</dbReference>
<dbReference type="RefSeq" id="WP_379810783.1">
    <property type="nucleotide sequence ID" value="NZ_JBHUPC010000012.1"/>
</dbReference>
<dbReference type="InterPro" id="IPR007497">
    <property type="entry name" value="SIMPL/DUF541"/>
</dbReference>
<keyword evidence="3" id="KW-1185">Reference proteome</keyword>
<gene>
    <name evidence="2" type="ORF">ACFS5J_04270</name>
</gene>
<feature type="chain" id="PRO_5046362374" evidence="1">
    <location>
        <begin position="18"/>
        <end position="228"/>
    </location>
</feature>
<comment type="caution">
    <text evidence="2">The sequence shown here is derived from an EMBL/GenBank/DDBJ whole genome shotgun (WGS) entry which is preliminary data.</text>
</comment>
<evidence type="ECO:0000313" key="3">
    <source>
        <dbReference type="Proteomes" id="UP001597534"/>
    </source>
</evidence>
<dbReference type="Gene3D" id="3.30.110.170">
    <property type="entry name" value="Protein of unknown function (DUF541), domain 1"/>
    <property type="match status" value="1"/>
</dbReference>
<sequence length="228" mass="25359">MKKFFLVLTLITAMVQAQTIQTVPQISVVGEGKIKVTPDEAFITVGVENIGKDASEVKRKNDEVVESVIKTIKKQGIAPADFKTEHVSLNKNFDYQTKKYSYKATQTISIHLKDLSKYDVLMMELVDSGINNIQGVDFKSSKLEELQSEIRKKAILNAKKKAEDYAGVLGQKVGKAIAITDNSQTFYPQPVYRNVMMAKAMDESSVRETLAIGEIEISSTVNVSFELN</sequence>
<reference evidence="3" key="1">
    <citation type="journal article" date="2019" name="Int. J. Syst. Evol. Microbiol.">
        <title>The Global Catalogue of Microorganisms (GCM) 10K type strain sequencing project: providing services to taxonomists for standard genome sequencing and annotation.</title>
        <authorList>
            <consortium name="The Broad Institute Genomics Platform"/>
            <consortium name="The Broad Institute Genome Sequencing Center for Infectious Disease"/>
            <person name="Wu L."/>
            <person name="Ma J."/>
        </authorList>
    </citation>
    <scope>NUCLEOTIDE SEQUENCE [LARGE SCALE GENOMIC DNA]</scope>
    <source>
        <strain evidence="3">KCTC 22671</strain>
    </source>
</reference>
<protein>
    <submittedName>
        <fullName evidence="2">SIMPL domain-containing protein</fullName>
    </submittedName>
</protein>
<dbReference type="InterPro" id="IPR052022">
    <property type="entry name" value="26kDa_periplasmic_antigen"/>
</dbReference>
<accession>A0ABW5YJV6</accession>
<evidence type="ECO:0000313" key="2">
    <source>
        <dbReference type="EMBL" id="MFD2891225.1"/>
    </source>
</evidence>
<proteinExistence type="predicted"/>
<dbReference type="EMBL" id="JBHUPC010000012">
    <property type="protein sequence ID" value="MFD2891225.1"/>
    <property type="molecule type" value="Genomic_DNA"/>
</dbReference>
<name>A0ABW5YJV6_9FLAO</name>
<evidence type="ECO:0000256" key="1">
    <source>
        <dbReference type="SAM" id="SignalP"/>
    </source>
</evidence>
<dbReference type="PANTHER" id="PTHR34387:SF1">
    <property type="entry name" value="PERIPLASMIC IMMUNOGENIC PROTEIN"/>
    <property type="match status" value="1"/>
</dbReference>
<feature type="signal peptide" evidence="1">
    <location>
        <begin position="1"/>
        <end position="17"/>
    </location>
</feature>
<dbReference type="PANTHER" id="PTHR34387">
    <property type="entry name" value="SLR1258 PROTEIN"/>
    <property type="match status" value="1"/>
</dbReference>
<keyword evidence="1" id="KW-0732">Signal</keyword>
<dbReference type="Gene3D" id="3.30.70.2970">
    <property type="entry name" value="Protein of unknown function (DUF541), domain 2"/>
    <property type="match status" value="1"/>
</dbReference>
<organism evidence="2 3">
    <name type="scientific">Flavobacterium chuncheonense</name>
    <dbReference type="NCBI Taxonomy" id="2026653"/>
    <lineage>
        <taxon>Bacteria</taxon>
        <taxon>Pseudomonadati</taxon>
        <taxon>Bacteroidota</taxon>
        <taxon>Flavobacteriia</taxon>
        <taxon>Flavobacteriales</taxon>
        <taxon>Flavobacteriaceae</taxon>
        <taxon>Flavobacterium</taxon>
    </lineage>
</organism>
<dbReference type="Proteomes" id="UP001597534">
    <property type="component" value="Unassembled WGS sequence"/>
</dbReference>